<feature type="transmembrane region" description="Helical" evidence="1">
    <location>
        <begin position="53"/>
        <end position="71"/>
    </location>
</feature>
<name>A0AAJ2VQF4_9GAMM</name>
<gene>
    <name evidence="2" type="ORF">SIL78_08525</name>
</gene>
<dbReference type="RefSeq" id="WP_198349296.1">
    <property type="nucleotide sequence ID" value="NZ_JABASV010000005.1"/>
</dbReference>
<keyword evidence="1" id="KW-0812">Transmembrane</keyword>
<dbReference type="Proteomes" id="UP001276761">
    <property type="component" value="Unassembled WGS sequence"/>
</dbReference>
<dbReference type="AlphaFoldDB" id="A0AAJ2VQF4"/>
<keyword evidence="1" id="KW-1133">Transmembrane helix</keyword>
<evidence type="ECO:0000313" key="2">
    <source>
        <dbReference type="EMBL" id="MDX5977609.1"/>
    </source>
</evidence>
<feature type="transmembrane region" description="Helical" evidence="1">
    <location>
        <begin position="551"/>
        <end position="568"/>
    </location>
</feature>
<accession>A0AAJ2VQF4</accession>
<protein>
    <submittedName>
        <fullName evidence="2">DUF1761 domain-containing protein</fullName>
    </submittedName>
</protein>
<proteinExistence type="predicted"/>
<organism evidence="2 3">
    <name type="scientific">Vreelandella alkaliphila</name>
    <dbReference type="NCBI Taxonomy" id="272774"/>
    <lineage>
        <taxon>Bacteria</taxon>
        <taxon>Pseudomonadati</taxon>
        <taxon>Pseudomonadota</taxon>
        <taxon>Gammaproteobacteria</taxon>
        <taxon>Oceanospirillales</taxon>
        <taxon>Halomonadaceae</taxon>
        <taxon>Vreelandella</taxon>
    </lineage>
</organism>
<evidence type="ECO:0000313" key="3">
    <source>
        <dbReference type="Proteomes" id="UP001276761"/>
    </source>
</evidence>
<comment type="caution">
    <text evidence="2">The sequence shown here is derived from an EMBL/GenBank/DDBJ whole genome shotgun (WGS) entry which is preliminary data.</text>
</comment>
<feature type="transmembrane region" description="Helical" evidence="1">
    <location>
        <begin position="12"/>
        <end position="33"/>
    </location>
</feature>
<evidence type="ECO:0000256" key="1">
    <source>
        <dbReference type="SAM" id="Phobius"/>
    </source>
</evidence>
<feature type="transmembrane region" description="Helical" evidence="1">
    <location>
        <begin position="514"/>
        <end position="539"/>
    </location>
</feature>
<reference evidence="2" key="1">
    <citation type="submission" date="2023-11" db="EMBL/GenBank/DDBJ databases">
        <title>MicrobeMod: A computational toolkit for identifying prokaryotic methylation and restriction-modification with nanopore sequencing.</title>
        <authorList>
            <person name="Crits-Christoph A."/>
            <person name="Kang S.C."/>
            <person name="Lee H."/>
            <person name="Ostrov N."/>
        </authorList>
    </citation>
    <scope>NUCLEOTIDE SEQUENCE</scope>
    <source>
        <strain evidence="2">ATCC BAA-953</strain>
    </source>
</reference>
<dbReference type="GeneID" id="303165539"/>
<feature type="transmembrane region" description="Helical" evidence="1">
    <location>
        <begin position="83"/>
        <end position="101"/>
    </location>
</feature>
<keyword evidence="1" id="KW-0472">Membrane</keyword>
<dbReference type="EMBL" id="JAWXXT010000001">
    <property type="protein sequence ID" value="MDX5977609.1"/>
    <property type="molecule type" value="Genomic_DNA"/>
</dbReference>
<sequence>MRHYLKNGRAWLWLLFTLNIAYLVYELAFNSRLVDASVARLSNGDIRALELEGRILSGIGLSLLLLRLITLKNKPTKLFIKQVTLAIAIGFPVMFFGQRILVDVLIDRTSAEQRMDAQHLLLMKRGLATNSLQLEGIAFDEEDLDSPHTRSFLSVLGLMTFVSPAFVDDLKAEAERIIHQVATNEASKELPESYQGYETLQESTRGAWDAYKTISDNYWAAQQEISSYAEQAWLDVQEDLLSQWRNNQVEGSEEAFTRQVLTLQRSLATYFNARQRCESGHFRNECVVRVEEIYRKEVVDNLGHYIAPTDWCYAPEVVTQNVRRGNRFVTEQRTVQRCEDLSYEHLNGKLATVLGAPASYEHFVASDDVAAQVRQAMLAQGIELPSDWRANDREGFLEAIIAEQSHEIGEQADQSMQQHLGASLPLDLNADAFIASQPIQDQLHEALQPRDEQMVITLDLTPEQFRDQVLLPHYLAYAEAERQRLYDDAQLLANGQSREEEGKQYVRALIVPPIAMGFSLFFALVNAIGLAASIPVLMVSRYRWLPHAIKVGGLVIVVTVPMLSSAAVTQTPTYRYFNEEFQRSMTTGGALFATWVIHTQPVIYSLGRFASYIAPPLVSGHSNAIERFESDNQESEATTSGSVEQAAVERLVELSASPYSLSPYSPSAAEENSTHVALPENEGPLGVMHLDVSTPLESQLATLHENMPHHAALIDVQQLSDGNWAIHRSPVITGEGTCLTNFSRAMDISRVNSLQWRAARHGDCGSDAIAKRPVSISLATDFARVIQRNEDGIALWVHFQPTLLGEVNCHAVRREADQIADVLGAHRFTAAASTPQVLSCFARHERQYGLAYFGPEYGEPQAEGDSQLRRMSLADVQRLRERARGVGYRPQALTLSEAALEGIQGVLTKGDWLVVHHSHTNTGVFTFSQTHDLRYGVFGARQLPASTAGQPLDVIVTRNHE</sequence>